<dbReference type="GO" id="GO:0071013">
    <property type="term" value="C:catalytic step 2 spliceosome"/>
    <property type="evidence" value="ECO:0007669"/>
    <property type="project" value="TreeGrafter"/>
</dbReference>
<dbReference type="InterPro" id="IPR043519">
    <property type="entry name" value="NT_sf"/>
</dbReference>
<dbReference type="AlphaFoldDB" id="A0A8C6FIN2"/>
<proteinExistence type="predicted"/>
<dbReference type="GO" id="GO:0003725">
    <property type="term" value="F:double-stranded RNA binding"/>
    <property type="evidence" value="ECO:0007669"/>
    <property type="project" value="TreeGrafter"/>
</dbReference>
<organism evidence="7 8">
    <name type="scientific">Moschus moschiferus</name>
    <name type="common">Siberian musk deer</name>
    <name type="synonym">Moschus sibiricus</name>
    <dbReference type="NCBI Taxonomy" id="68415"/>
    <lineage>
        <taxon>Eukaryota</taxon>
        <taxon>Metazoa</taxon>
        <taxon>Chordata</taxon>
        <taxon>Craniata</taxon>
        <taxon>Vertebrata</taxon>
        <taxon>Euteleostomi</taxon>
        <taxon>Mammalia</taxon>
        <taxon>Eutheria</taxon>
        <taxon>Laurasiatheria</taxon>
        <taxon>Artiodactyla</taxon>
        <taxon>Ruminantia</taxon>
        <taxon>Pecora</taxon>
        <taxon>Moschidae</taxon>
        <taxon>Moschus</taxon>
    </lineage>
</organism>
<reference evidence="7" key="1">
    <citation type="submission" date="2025-08" db="UniProtKB">
        <authorList>
            <consortium name="Ensembl"/>
        </authorList>
    </citation>
    <scope>IDENTIFICATION</scope>
</reference>
<dbReference type="Pfam" id="PF07528">
    <property type="entry name" value="DZF_N"/>
    <property type="match status" value="1"/>
</dbReference>
<evidence type="ECO:0000313" key="8">
    <source>
        <dbReference type="Proteomes" id="UP000694544"/>
    </source>
</evidence>
<feature type="domain" description="DZF" evidence="6">
    <location>
        <begin position="36"/>
        <end position="160"/>
    </location>
</feature>
<dbReference type="Gene3D" id="3.30.460.10">
    <property type="entry name" value="Beta Polymerase, domain 2"/>
    <property type="match status" value="1"/>
</dbReference>
<evidence type="ECO:0000256" key="1">
    <source>
        <dbReference type="ARBA" id="ARBA00023015"/>
    </source>
</evidence>
<reference evidence="7" key="2">
    <citation type="submission" date="2025-09" db="UniProtKB">
        <authorList>
            <consortium name="Ensembl"/>
        </authorList>
    </citation>
    <scope>IDENTIFICATION</scope>
</reference>
<keyword evidence="1" id="KW-0805">Transcription regulation</keyword>
<accession>A0A8C6FIN2</accession>
<dbReference type="Ensembl" id="ENSMMST00000009994.1">
    <property type="protein sequence ID" value="ENSMMSP00000009013.1"/>
    <property type="gene ID" value="ENSMMSG00000006984.1"/>
</dbReference>
<dbReference type="Gene3D" id="1.10.1410.40">
    <property type="match status" value="1"/>
</dbReference>
<protein>
    <recommendedName>
        <fullName evidence="6">DZF domain-containing protein</fullName>
    </recommendedName>
</protein>
<evidence type="ECO:0000259" key="6">
    <source>
        <dbReference type="PROSITE" id="PS51703"/>
    </source>
</evidence>
<dbReference type="GeneTree" id="ENSGT00940000173386"/>
<evidence type="ECO:0000256" key="2">
    <source>
        <dbReference type="ARBA" id="ARBA00023125"/>
    </source>
</evidence>
<dbReference type="PROSITE" id="PS51703">
    <property type="entry name" value="DZF"/>
    <property type="match status" value="1"/>
</dbReference>
<feature type="transmembrane region" description="Helical" evidence="5">
    <location>
        <begin position="33"/>
        <end position="53"/>
    </location>
</feature>
<dbReference type="InterPro" id="IPR006561">
    <property type="entry name" value="DZF_dom"/>
</dbReference>
<dbReference type="InterPro" id="IPR049401">
    <property type="entry name" value="DZF_dom_N"/>
</dbReference>
<keyword evidence="8" id="KW-1185">Reference proteome</keyword>
<dbReference type="GO" id="GO:0003677">
    <property type="term" value="F:DNA binding"/>
    <property type="evidence" value="ECO:0007669"/>
    <property type="project" value="UniProtKB-KW"/>
</dbReference>
<dbReference type="SUPFAM" id="SSF81301">
    <property type="entry name" value="Nucleotidyltransferase"/>
    <property type="match status" value="1"/>
</dbReference>
<evidence type="ECO:0000313" key="7">
    <source>
        <dbReference type="Ensembl" id="ENSMMSP00000009013.1"/>
    </source>
</evidence>
<dbReference type="GO" id="GO:0045893">
    <property type="term" value="P:positive regulation of DNA-templated transcription"/>
    <property type="evidence" value="ECO:0007669"/>
    <property type="project" value="TreeGrafter"/>
</dbReference>
<keyword evidence="3" id="KW-0010">Activator</keyword>
<keyword evidence="2" id="KW-0238">DNA-binding</keyword>
<name>A0A8C6FIN2_MOSMO</name>
<dbReference type="InterPro" id="IPR052134">
    <property type="entry name" value="ILF2"/>
</dbReference>
<dbReference type="Proteomes" id="UP000694544">
    <property type="component" value="Unplaced"/>
</dbReference>
<keyword evidence="5" id="KW-1133">Transmembrane helix</keyword>
<sequence length="160" mass="18212">MRDNTCYCRTTFVFTFKKISGNMHEMYPVKRTIYIRVFVFIYCYHFLLTFDIYSCGFELEALLKKNQDLSPNSAEQASVLSLVTKISNLIDNLIVTPGTLLIEEVRRVGSYKKGTMTTGHSVADLVVIVKILPTLEDCSCQGRWVSQTPVRVATSEYTQS</sequence>
<dbReference type="PANTHER" id="PTHR46447">
    <property type="entry name" value="INTERLEUKIN ENHANCER-BINDING FACTOR"/>
    <property type="match status" value="1"/>
</dbReference>
<keyword evidence="4" id="KW-0804">Transcription</keyword>
<evidence type="ECO:0000256" key="5">
    <source>
        <dbReference type="SAM" id="Phobius"/>
    </source>
</evidence>
<dbReference type="PROSITE" id="PS50152">
    <property type="entry name" value="25A_SYNTH_3"/>
    <property type="match status" value="1"/>
</dbReference>
<keyword evidence="5" id="KW-0472">Membrane</keyword>
<evidence type="ECO:0000256" key="3">
    <source>
        <dbReference type="ARBA" id="ARBA00023159"/>
    </source>
</evidence>
<evidence type="ECO:0000256" key="4">
    <source>
        <dbReference type="ARBA" id="ARBA00023163"/>
    </source>
</evidence>
<keyword evidence="5" id="KW-0812">Transmembrane</keyword>
<dbReference type="PANTHER" id="PTHR46447:SF1">
    <property type="entry name" value="INTERLEUKIN ENHANCER-BINDING FACTOR 2"/>
    <property type="match status" value="1"/>
</dbReference>